<dbReference type="OMA" id="VEWIGQV"/>
<organism evidence="5 6">
    <name type="scientific">Clostridium beijerinckii</name>
    <name type="common">Clostridium MP</name>
    <dbReference type="NCBI Taxonomy" id="1520"/>
    <lineage>
        <taxon>Bacteria</taxon>
        <taxon>Bacillati</taxon>
        <taxon>Bacillota</taxon>
        <taxon>Clostridia</taxon>
        <taxon>Eubacteriales</taxon>
        <taxon>Clostridiaceae</taxon>
        <taxon>Clostridium</taxon>
    </lineage>
</organism>
<dbReference type="GO" id="GO:0004519">
    <property type="term" value="F:endonuclease activity"/>
    <property type="evidence" value="ECO:0007669"/>
    <property type="project" value="UniProtKB-KW"/>
</dbReference>
<evidence type="ECO:0000313" key="5">
    <source>
        <dbReference type="EMBL" id="MBF7810069.1"/>
    </source>
</evidence>
<evidence type="ECO:0000256" key="1">
    <source>
        <dbReference type="ARBA" id="ARBA00010923"/>
    </source>
</evidence>
<evidence type="ECO:0000256" key="2">
    <source>
        <dbReference type="ARBA" id="ARBA00022747"/>
    </source>
</evidence>
<dbReference type="GO" id="GO:0009307">
    <property type="term" value="P:DNA restriction-modification system"/>
    <property type="evidence" value="ECO:0007669"/>
    <property type="project" value="UniProtKB-KW"/>
</dbReference>
<evidence type="ECO:0000256" key="3">
    <source>
        <dbReference type="ARBA" id="ARBA00023125"/>
    </source>
</evidence>
<dbReference type="InterPro" id="IPR044946">
    <property type="entry name" value="Restrct_endonuc_typeI_TRD_sf"/>
</dbReference>
<dbReference type="PANTHER" id="PTHR30408:SF12">
    <property type="entry name" value="TYPE I RESTRICTION ENZYME MJAVIII SPECIFICITY SUBUNIT"/>
    <property type="match status" value="1"/>
</dbReference>
<dbReference type="InterPro" id="IPR052021">
    <property type="entry name" value="Type-I_RS_S_subunit"/>
</dbReference>
<keyword evidence="3" id="KW-0238">DNA-binding</keyword>
<feature type="domain" description="Type I restriction modification DNA specificity" evidence="4">
    <location>
        <begin position="51"/>
        <end position="202"/>
    </location>
</feature>
<dbReference type="SUPFAM" id="SSF116734">
    <property type="entry name" value="DNA methylase specificity domain"/>
    <property type="match status" value="2"/>
</dbReference>
<dbReference type="PANTHER" id="PTHR30408">
    <property type="entry name" value="TYPE-1 RESTRICTION ENZYME ECOKI SPECIFICITY PROTEIN"/>
    <property type="match status" value="1"/>
</dbReference>
<sequence length="469" mass="53189">MKFRYRSEEEMKDSGVKWIGKIPRDWEVSKIKYIKSPDKNSFVDGPFGSNLKSEHFIENGEVYVIESNFATQGILKLDSLKKISTEHFETIKRSEVKENDIVIAKIGAQFGLSNILPRIDKKAVVSGNSLKLSVDKQKSNTQYIHYQLLHIKNNGTLDLIVSTTAQPAISLGDMNNINIVLPNVQRQDKIVKFLNEKTAQVDSIISKKEALIQILEEAKKSLISDAVTGKVKVVKTSDGYELVERKKEEMKDSGVKWLGDVPKEWDVKRLRFLGNLQNGISKSGDEFGFGYPFVSYGDVYKNISIPKFVNGLVNSSLNDRRIYSVLEGDVFFTRTSETVDEIGFASTCLNTITDATFAGFLIRFRPFKDKLYKGFSKYYFRCDLNRKFFVKEMNLVTRASLSQNLLNNLAVALPLYKEQQEIYSALEFKVGGIECSINKLRCQIQKLKEAKQALISEAVTGKIKILDEI</sequence>
<evidence type="ECO:0000313" key="6">
    <source>
        <dbReference type="Proteomes" id="UP000631418"/>
    </source>
</evidence>
<dbReference type="EMBL" id="JADOEF010000001">
    <property type="protein sequence ID" value="MBF7810069.1"/>
    <property type="molecule type" value="Genomic_DNA"/>
</dbReference>
<dbReference type="Proteomes" id="UP000631418">
    <property type="component" value="Unassembled WGS sequence"/>
</dbReference>
<proteinExistence type="inferred from homology"/>
<keyword evidence="2" id="KW-0680">Restriction system</keyword>
<gene>
    <name evidence="5" type="ORF">IS491_15620</name>
</gene>
<dbReference type="Pfam" id="PF01420">
    <property type="entry name" value="Methylase_S"/>
    <property type="match status" value="2"/>
</dbReference>
<protein>
    <submittedName>
        <fullName evidence="5">Restriction endonuclease subunit S</fullName>
    </submittedName>
</protein>
<dbReference type="AlphaFoldDB" id="A0AAE2UWI2"/>
<dbReference type="Gene3D" id="3.90.220.20">
    <property type="entry name" value="DNA methylase specificity domains"/>
    <property type="match status" value="2"/>
</dbReference>
<dbReference type="RefSeq" id="WP_012059344.1">
    <property type="nucleotide sequence ID" value="NZ_CP073279.1"/>
</dbReference>
<evidence type="ECO:0000259" key="4">
    <source>
        <dbReference type="Pfam" id="PF01420"/>
    </source>
</evidence>
<keyword evidence="5" id="KW-0378">Hydrolase</keyword>
<keyword evidence="5" id="KW-0540">Nuclease</keyword>
<name>A0AAE2UWI2_CLOBE</name>
<reference evidence="5" key="1">
    <citation type="submission" date="2020-11" db="EMBL/GenBank/DDBJ databases">
        <authorList>
            <person name="Thieme N."/>
            <person name="Liebl W."/>
            <person name="Zverlov V."/>
        </authorList>
    </citation>
    <scope>NUCLEOTIDE SEQUENCE</scope>
    <source>
        <strain evidence="5">NT08</strain>
    </source>
</reference>
<comment type="similarity">
    <text evidence="1">Belongs to the type-I restriction system S methylase family.</text>
</comment>
<dbReference type="InterPro" id="IPR000055">
    <property type="entry name" value="Restrct_endonuc_typeI_TRD"/>
</dbReference>
<dbReference type="GO" id="GO:0003677">
    <property type="term" value="F:DNA binding"/>
    <property type="evidence" value="ECO:0007669"/>
    <property type="project" value="UniProtKB-KW"/>
</dbReference>
<accession>A0AAE2UWI2</accession>
<keyword evidence="5" id="KW-0255">Endonuclease</keyword>
<dbReference type="Gene3D" id="1.10.287.1120">
    <property type="entry name" value="Bipartite methylase S protein"/>
    <property type="match status" value="1"/>
</dbReference>
<comment type="caution">
    <text evidence="5">The sequence shown here is derived from an EMBL/GenBank/DDBJ whole genome shotgun (WGS) entry which is preliminary data.</text>
</comment>
<feature type="domain" description="Type I restriction modification DNA specificity" evidence="4">
    <location>
        <begin position="262"/>
        <end position="427"/>
    </location>
</feature>